<evidence type="ECO:0000313" key="3">
    <source>
        <dbReference type="Proteomes" id="UP001239445"/>
    </source>
</evidence>
<accession>A0AAJ0BBH4</accession>
<name>A0AAJ0BBH4_9PEZI</name>
<reference evidence="2" key="1">
    <citation type="submission" date="2023-06" db="EMBL/GenBank/DDBJ databases">
        <title>Genome-scale phylogeny and comparative genomics of the fungal order Sordariales.</title>
        <authorList>
            <consortium name="Lawrence Berkeley National Laboratory"/>
            <person name="Hensen N."/>
            <person name="Bonometti L."/>
            <person name="Westerberg I."/>
            <person name="Brannstrom I.O."/>
            <person name="Guillou S."/>
            <person name="Cros-Aarteil S."/>
            <person name="Calhoun S."/>
            <person name="Haridas S."/>
            <person name="Kuo A."/>
            <person name="Mondo S."/>
            <person name="Pangilinan J."/>
            <person name="Riley R."/>
            <person name="Labutti K."/>
            <person name="Andreopoulos B."/>
            <person name="Lipzen A."/>
            <person name="Chen C."/>
            <person name="Yanf M."/>
            <person name="Daum C."/>
            <person name="Ng V."/>
            <person name="Clum A."/>
            <person name="Steindorff A."/>
            <person name="Ohm R."/>
            <person name="Martin F."/>
            <person name="Silar P."/>
            <person name="Natvig D."/>
            <person name="Lalanne C."/>
            <person name="Gautier V."/>
            <person name="Ament-Velasquez S.L."/>
            <person name="Kruys A."/>
            <person name="Hutchinson M.I."/>
            <person name="Powell A.J."/>
            <person name="Barry K."/>
            <person name="Miller A.N."/>
            <person name="Grigoriev I.V."/>
            <person name="Debuchy R."/>
            <person name="Gladieux P."/>
            <person name="Thoren M.H."/>
            <person name="Johannesson H."/>
        </authorList>
    </citation>
    <scope>NUCLEOTIDE SEQUENCE</scope>
    <source>
        <strain evidence="2">PSN4</strain>
    </source>
</reference>
<protein>
    <submittedName>
        <fullName evidence="2">Uncharacterized protein</fullName>
    </submittedName>
</protein>
<gene>
    <name evidence="2" type="ORF">QBC47DRAFT_361985</name>
</gene>
<feature type="region of interest" description="Disordered" evidence="1">
    <location>
        <begin position="129"/>
        <end position="165"/>
    </location>
</feature>
<comment type="caution">
    <text evidence="2">The sequence shown here is derived from an EMBL/GenBank/DDBJ whole genome shotgun (WGS) entry which is preliminary data.</text>
</comment>
<organism evidence="2 3">
    <name type="scientific">Echria macrotheca</name>
    <dbReference type="NCBI Taxonomy" id="438768"/>
    <lineage>
        <taxon>Eukaryota</taxon>
        <taxon>Fungi</taxon>
        <taxon>Dikarya</taxon>
        <taxon>Ascomycota</taxon>
        <taxon>Pezizomycotina</taxon>
        <taxon>Sordariomycetes</taxon>
        <taxon>Sordariomycetidae</taxon>
        <taxon>Sordariales</taxon>
        <taxon>Schizotheciaceae</taxon>
        <taxon>Echria</taxon>
    </lineage>
</organism>
<evidence type="ECO:0000256" key="1">
    <source>
        <dbReference type="SAM" id="MobiDB-lite"/>
    </source>
</evidence>
<sequence length="229" mass="24706">MPGVDIGTNTGEGRLLATADFPLLVICVSVDQQRVVHTVVAKPRFPSSVCRTAEVKCPYRRLPRSVLDLCPTNPAYSEKGIRRRPRPSRGRVRDLNPSSPSKATAIARLGVTGHSEAVAIDVEGMTAGGFKMPVEGREGRNPSSTKWDGSAHSDGASPEVAGNNDWTSAETSEICKFPIGFQVACDYIGPVSRISSTDLLISSTTLSPLYWESGVPRGNGWPRWDEALR</sequence>
<feature type="region of interest" description="Disordered" evidence="1">
    <location>
        <begin position="75"/>
        <end position="102"/>
    </location>
</feature>
<dbReference type="Proteomes" id="UP001239445">
    <property type="component" value="Unassembled WGS sequence"/>
</dbReference>
<proteinExistence type="predicted"/>
<keyword evidence="3" id="KW-1185">Reference proteome</keyword>
<feature type="compositionally biased region" description="Basic residues" evidence="1">
    <location>
        <begin position="81"/>
        <end position="90"/>
    </location>
</feature>
<dbReference type="AlphaFoldDB" id="A0AAJ0BBH4"/>
<evidence type="ECO:0000313" key="2">
    <source>
        <dbReference type="EMBL" id="KAK1753993.1"/>
    </source>
</evidence>
<dbReference type="EMBL" id="MU839836">
    <property type="protein sequence ID" value="KAK1753993.1"/>
    <property type="molecule type" value="Genomic_DNA"/>
</dbReference>